<comment type="pathway">
    <text evidence="2">Metabolic intermediate biosynthesis; acetyl-CoA biosynthesis; acetyl-CoA from acetate: step 2/2.</text>
</comment>
<comment type="caution">
    <text evidence="10">The sequence shown here is derived from an EMBL/GenBank/DDBJ whole genome shotgun (WGS) entry which is preliminary data.</text>
</comment>
<keyword evidence="11" id="KW-1185">Reference proteome</keyword>
<dbReference type="InterPro" id="IPR042113">
    <property type="entry name" value="P_AcTrfase_dom1"/>
</dbReference>
<evidence type="ECO:0000259" key="9">
    <source>
        <dbReference type="Pfam" id="PF01515"/>
    </source>
</evidence>
<comment type="catalytic activity">
    <reaction evidence="1">
        <text>acetyl-CoA + phosphate = acetyl phosphate + CoA</text>
        <dbReference type="Rhea" id="RHEA:19521"/>
        <dbReference type="ChEBI" id="CHEBI:22191"/>
        <dbReference type="ChEBI" id="CHEBI:43474"/>
        <dbReference type="ChEBI" id="CHEBI:57287"/>
        <dbReference type="ChEBI" id="CHEBI:57288"/>
        <dbReference type="EC" id="2.3.1.8"/>
    </reaction>
</comment>
<evidence type="ECO:0000313" key="10">
    <source>
        <dbReference type="EMBL" id="MBB6070107.1"/>
    </source>
</evidence>
<dbReference type="AlphaFoldDB" id="A0A841GN93"/>
<feature type="domain" description="Phosphate acetyl/butaryl transferase" evidence="9">
    <location>
        <begin position="2"/>
        <end position="323"/>
    </location>
</feature>
<dbReference type="PANTHER" id="PTHR43356:SF3">
    <property type="entry name" value="PHOSPHATE ACETYLTRANSFERASE"/>
    <property type="match status" value="1"/>
</dbReference>
<dbReference type="InterPro" id="IPR012147">
    <property type="entry name" value="P_Ac_Bu_trans"/>
</dbReference>
<protein>
    <recommendedName>
        <fullName evidence="5">Phosphate acetyltransferase</fullName>
        <ecNumber evidence="4">2.3.1.8</ecNumber>
    </recommendedName>
    <alternativeName>
        <fullName evidence="8">Phosphotransacetylase</fullName>
    </alternativeName>
</protein>
<keyword evidence="7 10" id="KW-0012">Acyltransferase</keyword>
<proteinExistence type="inferred from homology"/>
<evidence type="ECO:0000256" key="3">
    <source>
        <dbReference type="ARBA" id="ARBA00005656"/>
    </source>
</evidence>
<evidence type="ECO:0000256" key="5">
    <source>
        <dbReference type="ARBA" id="ARBA00021528"/>
    </source>
</evidence>
<organism evidence="10 11">
    <name type="scientific">Longimicrobium terrae</name>
    <dbReference type="NCBI Taxonomy" id="1639882"/>
    <lineage>
        <taxon>Bacteria</taxon>
        <taxon>Pseudomonadati</taxon>
        <taxon>Gemmatimonadota</taxon>
        <taxon>Longimicrobiia</taxon>
        <taxon>Longimicrobiales</taxon>
        <taxon>Longimicrobiaceae</taxon>
        <taxon>Longimicrobium</taxon>
    </lineage>
</organism>
<sequence length="327" mass="34191">MSFLDDVRRRAAAQPRRIVLPEGADERTLVAAARLDRDGLARVTVVGGEEIADELRRLGADGVEVANPARDGRRDHLAAHLLERRRAKGMTEDDAYRLAADPLLFGALLVATGGADGCVAGAVNTTGDVLRAAIWAVGPAEGIRTVSSTFYMVVPPFRGGEAAEVLSYADGAVVPDPTAEQLADIALASADARRRVVGDEPRVAFLSYSTKGSASGPSITKVRRALELFRERAPGIMVDGELQVDAALVESIGSRKAPGSPVAGKANVLIFPDLDAGNIAYKLTQRLAGAEAVGPIVQGLSRPVNDLSRGATVEDIVNVACITGLLA</sequence>
<dbReference type="InterPro" id="IPR050500">
    <property type="entry name" value="Phos_Acetyltrans/Butyryltrans"/>
</dbReference>
<evidence type="ECO:0000256" key="7">
    <source>
        <dbReference type="ARBA" id="ARBA00023315"/>
    </source>
</evidence>
<dbReference type="Proteomes" id="UP000582837">
    <property type="component" value="Unassembled WGS sequence"/>
</dbReference>
<comment type="similarity">
    <text evidence="3">Belongs to the phosphate acetyltransferase and butyryltransferase family.</text>
</comment>
<dbReference type="NCBIfam" id="TIGR00651">
    <property type="entry name" value="pta"/>
    <property type="match status" value="1"/>
</dbReference>
<dbReference type="PANTHER" id="PTHR43356">
    <property type="entry name" value="PHOSPHATE ACETYLTRANSFERASE"/>
    <property type="match status" value="1"/>
</dbReference>
<dbReference type="NCBIfam" id="NF007233">
    <property type="entry name" value="PRK09653.1"/>
    <property type="match status" value="1"/>
</dbReference>
<reference evidence="10 11" key="1">
    <citation type="submission" date="2020-08" db="EMBL/GenBank/DDBJ databases">
        <title>Genomic Encyclopedia of Type Strains, Phase IV (KMG-IV): sequencing the most valuable type-strain genomes for metagenomic binning, comparative biology and taxonomic classification.</title>
        <authorList>
            <person name="Goeker M."/>
        </authorList>
    </citation>
    <scope>NUCLEOTIDE SEQUENCE [LARGE SCALE GENOMIC DNA]</scope>
    <source>
        <strain evidence="10 11">DSM 29007</strain>
    </source>
</reference>
<dbReference type="InterPro" id="IPR004614">
    <property type="entry name" value="P_AcTrfase"/>
</dbReference>
<dbReference type="InterPro" id="IPR002505">
    <property type="entry name" value="PTA_PTB"/>
</dbReference>
<dbReference type="PIRSF" id="PIRSF000428">
    <property type="entry name" value="P_Ac_trans"/>
    <property type="match status" value="1"/>
</dbReference>
<dbReference type="RefSeq" id="WP_170039866.1">
    <property type="nucleotide sequence ID" value="NZ_JABDTL010000002.1"/>
</dbReference>
<dbReference type="Gene3D" id="3.40.50.10750">
    <property type="entry name" value="Isocitrate/Isopropylmalate dehydrogenase-like"/>
    <property type="match status" value="1"/>
</dbReference>
<dbReference type="Gene3D" id="3.40.50.10950">
    <property type="match status" value="1"/>
</dbReference>
<name>A0A841GN93_9BACT</name>
<evidence type="ECO:0000256" key="8">
    <source>
        <dbReference type="ARBA" id="ARBA00031108"/>
    </source>
</evidence>
<dbReference type="InterPro" id="IPR042112">
    <property type="entry name" value="P_AcTrfase_dom2"/>
</dbReference>
<evidence type="ECO:0000313" key="11">
    <source>
        <dbReference type="Proteomes" id="UP000582837"/>
    </source>
</evidence>
<accession>A0A841GN93</accession>
<dbReference type="EC" id="2.3.1.8" evidence="4"/>
<dbReference type="EMBL" id="JACHIA010000003">
    <property type="protein sequence ID" value="MBB6070107.1"/>
    <property type="molecule type" value="Genomic_DNA"/>
</dbReference>
<dbReference type="Pfam" id="PF01515">
    <property type="entry name" value="PTA_PTB"/>
    <property type="match status" value="1"/>
</dbReference>
<dbReference type="SUPFAM" id="SSF53659">
    <property type="entry name" value="Isocitrate/Isopropylmalate dehydrogenase-like"/>
    <property type="match status" value="1"/>
</dbReference>
<evidence type="ECO:0000256" key="6">
    <source>
        <dbReference type="ARBA" id="ARBA00022679"/>
    </source>
</evidence>
<dbReference type="GO" id="GO:0008959">
    <property type="term" value="F:phosphate acetyltransferase activity"/>
    <property type="evidence" value="ECO:0007669"/>
    <property type="project" value="UniProtKB-EC"/>
</dbReference>
<gene>
    <name evidence="10" type="ORF">HNQ61_001724</name>
</gene>
<evidence type="ECO:0000256" key="4">
    <source>
        <dbReference type="ARBA" id="ARBA00012707"/>
    </source>
</evidence>
<keyword evidence="6 10" id="KW-0808">Transferase</keyword>
<evidence type="ECO:0000256" key="2">
    <source>
        <dbReference type="ARBA" id="ARBA00004989"/>
    </source>
</evidence>
<evidence type="ECO:0000256" key="1">
    <source>
        <dbReference type="ARBA" id="ARBA00000705"/>
    </source>
</evidence>